<dbReference type="GO" id="GO:0005262">
    <property type="term" value="F:calcium channel activity"/>
    <property type="evidence" value="ECO:0007669"/>
    <property type="project" value="TreeGrafter"/>
</dbReference>
<feature type="domain" description="TRPM-like" evidence="5">
    <location>
        <begin position="1"/>
        <end position="100"/>
    </location>
</feature>
<sequence length="275" mass="31169">MALFFWQQGEENMAKALVACKLCRSMSNVAKKQDVVDDTSEEFKEYSTEFGTLAVDLLEQSFRQYGTMAMKLLTYELKNWSNSTCLKLAVSSHLQPFVAHNSTKMLLSDMWMGRLNMRKNFWYKVILSILVPPAVLLLEYKSKAEMAHIPQSQDDHQMTMEDSESYFQNVVDDIQMDVFKESRVHDHMEMDWEGPGCNDGSAKGLDGALMTDVVGTGSAQTVCELPPAPVTAATDVEMCLKLTAAQTVDHRDFTKLHFHTDINWLYLLNVTQPVT</sequence>
<comment type="subcellular location">
    <subcellularLocation>
        <location evidence="1">Membrane</location>
        <topology evidence="1">Multi-pass membrane protein</topology>
    </subcellularLocation>
</comment>
<dbReference type="AlphaFoldDB" id="A0AAV2K935"/>
<dbReference type="PANTHER" id="PTHR13800">
    <property type="entry name" value="TRANSIENT RECEPTOR POTENTIAL CATION CHANNEL, SUBFAMILY M, MEMBER 6"/>
    <property type="match status" value="1"/>
</dbReference>
<organism evidence="6 7">
    <name type="scientific">Knipowitschia caucasica</name>
    <name type="common">Caucasian dwarf goby</name>
    <name type="synonym">Pomatoschistus caucasicus</name>
    <dbReference type="NCBI Taxonomy" id="637954"/>
    <lineage>
        <taxon>Eukaryota</taxon>
        <taxon>Metazoa</taxon>
        <taxon>Chordata</taxon>
        <taxon>Craniata</taxon>
        <taxon>Vertebrata</taxon>
        <taxon>Euteleostomi</taxon>
        <taxon>Actinopterygii</taxon>
        <taxon>Neopterygii</taxon>
        <taxon>Teleostei</taxon>
        <taxon>Neoteleostei</taxon>
        <taxon>Acanthomorphata</taxon>
        <taxon>Gobiaria</taxon>
        <taxon>Gobiiformes</taxon>
        <taxon>Gobioidei</taxon>
        <taxon>Gobiidae</taxon>
        <taxon>Gobiinae</taxon>
        <taxon>Knipowitschia</taxon>
    </lineage>
</organism>
<keyword evidence="4" id="KW-0472">Membrane</keyword>
<dbReference type="InterPro" id="IPR050927">
    <property type="entry name" value="TRPM"/>
</dbReference>
<gene>
    <name evidence="6" type="ORF">KC01_LOCUS14714</name>
</gene>
<dbReference type="EMBL" id="OZ035838">
    <property type="protein sequence ID" value="CAL1584359.1"/>
    <property type="molecule type" value="Genomic_DNA"/>
</dbReference>
<dbReference type="PANTHER" id="PTHR13800:SF8">
    <property type="entry name" value="TRANSIENT RECEPTOR POTENTIAL CATION CHANNEL SUBFAMILY M MEMBER 7"/>
    <property type="match status" value="1"/>
</dbReference>
<dbReference type="Proteomes" id="UP001497482">
    <property type="component" value="Chromosome 16"/>
</dbReference>
<accession>A0AAV2K935</accession>
<keyword evidence="7" id="KW-1185">Reference proteome</keyword>
<dbReference type="InterPro" id="IPR057366">
    <property type="entry name" value="TRPM-like"/>
</dbReference>
<name>A0AAV2K935_KNICA</name>
<evidence type="ECO:0000313" key="7">
    <source>
        <dbReference type="Proteomes" id="UP001497482"/>
    </source>
</evidence>
<evidence type="ECO:0000256" key="4">
    <source>
        <dbReference type="ARBA" id="ARBA00023136"/>
    </source>
</evidence>
<evidence type="ECO:0000313" key="6">
    <source>
        <dbReference type="EMBL" id="CAL1584359.1"/>
    </source>
</evidence>
<dbReference type="GO" id="GO:0055080">
    <property type="term" value="P:monoatomic cation homeostasis"/>
    <property type="evidence" value="ECO:0007669"/>
    <property type="project" value="TreeGrafter"/>
</dbReference>
<dbReference type="Pfam" id="PF25508">
    <property type="entry name" value="TRPM2"/>
    <property type="match status" value="1"/>
</dbReference>
<evidence type="ECO:0000256" key="3">
    <source>
        <dbReference type="ARBA" id="ARBA00022989"/>
    </source>
</evidence>
<keyword evidence="3" id="KW-1133">Transmembrane helix</keyword>
<dbReference type="GO" id="GO:0005886">
    <property type="term" value="C:plasma membrane"/>
    <property type="evidence" value="ECO:0007669"/>
    <property type="project" value="TreeGrafter"/>
</dbReference>
<evidence type="ECO:0000256" key="2">
    <source>
        <dbReference type="ARBA" id="ARBA00022692"/>
    </source>
</evidence>
<protein>
    <recommendedName>
        <fullName evidence="5">TRPM-like domain-containing protein</fullName>
    </recommendedName>
</protein>
<keyword evidence="2" id="KW-0812">Transmembrane</keyword>
<reference evidence="6 7" key="1">
    <citation type="submission" date="2024-04" db="EMBL/GenBank/DDBJ databases">
        <authorList>
            <person name="Waldvogel A.-M."/>
            <person name="Schoenle A."/>
        </authorList>
    </citation>
    <scope>NUCLEOTIDE SEQUENCE [LARGE SCALE GENOMIC DNA]</scope>
</reference>
<evidence type="ECO:0000259" key="5">
    <source>
        <dbReference type="Pfam" id="PF25508"/>
    </source>
</evidence>
<evidence type="ECO:0000256" key="1">
    <source>
        <dbReference type="ARBA" id="ARBA00004141"/>
    </source>
</evidence>
<proteinExistence type="predicted"/>